<dbReference type="Gene3D" id="3.20.10.10">
    <property type="entry name" value="D-amino Acid Aminotransferase, subunit A, domain 2"/>
    <property type="match status" value="1"/>
</dbReference>
<evidence type="ECO:0000256" key="16">
    <source>
        <dbReference type="RuleBase" id="RU004516"/>
    </source>
</evidence>
<dbReference type="InterPro" id="IPR018300">
    <property type="entry name" value="Aminotrans_IV_CS"/>
</dbReference>
<dbReference type="GO" id="GO:0052656">
    <property type="term" value="F:L-isoleucine-2-oxoglutarate transaminase activity"/>
    <property type="evidence" value="ECO:0007669"/>
    <property type="project" value="RHEA"/>
</dbReference>
<dbReference type="InterPro" id="IPR036038">
    <property type="entry name" value="Aminotransferase-like"/>
</dbReference>
<dbReference type="InterPro" id="IPR050571">
    <property type="entry name" value="Class-IV_PLP-Dep_Aminotrnsfr"/>
</dbReference>
<comment type="function">
    <text evidence="2 17">Acts on leucine, isoleucine and valine.</text>
</comment>
<dbReference type="AlphaFoldDB" id="A0A1G6JLH5"/>
<sequence>MEQRWVFINGKYVKKEEASVSIFDHGFLYGDGVFEGIRVYEGNVFRLREHLERLYDSARSILLEIPYTIDELEEAVVDTVRKNELSNAYIRLIVSRGVGELSLDPAQCSDPQVIIIADQVTMFPQERYEKGLNIVTVPTRRNVPDALNPKIKSLNYLNNILVKIEANRAGVGEALMLNHDGYVAEGSGDNIFIVKRGVLFTPPGYVGALDGITRQAIIDLCNRLSYEVKQEPFTLHDVFTADECFLTGTAAEVIAVVDVDGRTIGEGKPGPITNHLLEEFRKLVTVDGTRVDQKTVSPAG</sequence>
<evidence type="ECO:0000256" key="4">
    <source>
        <dbReference type="ARBA" id="ARBA00004931"/>
    </source>
</evidence>
<dbReference type="CDD" id="cd01558">
    <property type="entry name" value="D-AAT_like"/>
    <property type="match status" value="1"/>
</dbReference>
<dbReference type="PANTHER" id="PTHR42743:SF11">
    <property type="entry name" value="AMINODEOXYCHORISMATE LYASE"/>
    <property type="match status" value="1"/>
</dbReference>
<dbReference type="InterPro" id="IPR043131">
    <property type="entry name" value="BCAT-like_N"/>
</dbReference>
<dbReference type="OrthoDB" id="9805628at2"/>
<dbReference type="UniPathway" id="UPA00048">
    <property type="reaction ID" value="UER00073"/>
</dbReference>
<dbReference type="NCBIfam" id="NF006185">
    <property type="entry name" value="PRK08320.1"/>
    <property type="match status" value="1"/>
</dbReference>
<name>A0A1G6JLH5_9BACL</name>
<evidence type="ECO:0000256" key="3">
    <source>
        <dbReference type="ARBA" id="ARBA00004824"/>
    </source>
</evidence>
<evidence type="ECO:0000256" key="5">
    <source>
        <dbReference type="ARBA" id="ARBA00005072"/>
    </source>
</evidence>
<keyword evidence="10 16" id="KW-0663">Pyridoxal phosphate</keyword>
<protein>
    <recommendedName>
        <fullName evidence="17">Branched-chain-amino-acid aminotransferase</fullName>
        <shortName evidence="17">BCAT</shortName>
        <ecNumber evidence="17">2.6.1.42</ecNumber>
    </recommendedName>
</protein>
<comment type="similarity">
    <text evidence="6 15">Belongs to the class-IV pyridoxal-phosphate-dependent aminotransferase family.</text>
</comment>
<evidence type="ECO:0000256" key="12">
    <source>
        <dbReference type="ARBA" id="ARBA00048212"/>
    </source>
</evidence>
<evidence type="ECO:0000256" key="10">
    <source>
        <dbReference type="ARBA" id="ARBA00022898"/>
    </source>
</evidence>
<proteinExistence type="inferred from homology"/>
<dbReference type="FunFam" id="3.30.470.10:FF:000006">
    <property type="entry name" value="Branched-chain-amino-acid aminotransferase"/>
    <property type="match status" value="1"/>
</dbReference>
<dbReference type="Pfam" id="PF01063">
    <property type="entry name" value="Aminotran_4"/>
    <property type="match status" value="1"/>
</dbReference>
<evidence type="ECO:0000313" key="18">
    <source>
        <dbReference type="EMBL" id="SDC19573.1"/>
    </source>
</evidence>
<dbReference type="EC" id="2.6.1.42" evidence="17"/>
<evidence type="ECO:0000256" key="7">
    <source>
        <dbReference type="ARBA" id="ARBA00022576"/>
    </source>
</evidence>
<dbReference type="InterPro" id="IPR005785">
    <property type="entry name" value="B_amino_transI"/>
</dbReference>
<keyword evidence="8 17" id="KW-0028">Amino-acid biosynthesis</keyword>
<dbReference type="STRING" id="1236220.SAMN04488112_10494"/>
<gene>
    <name evidence="17" type="primary">ilvE</name>
    <name evidence="18" type="ORF">SAMN04488112_10494</name>
</gene>
<dbReference type="UniPathway" id="UPA00047">
    <property type="reaction ID" value="UER00058"/>
</dbReference>
<accession>A0A1G6JLH5</accession>
<evidence type="ECO:0000256" key="6">
    <source>
        <dbReference type="ARBA" id="ARBA00009320"/>
    </source>
</evidence>
<comment type="catalytic activity">
    <reaction evidence="12 17">
        <text>L-valine + 2-oxoglutarate = 3-methyl-2-oxobutanoate + L-glutamate</text>
        <dbReference type="Rhea" id="RHEA:24813"/>
        <dbReference type="ChEBI" id="CHEBI:11851"/>
        <dbReference type="ChEBI" id="CHEBI:16810"/>
        <dbReference type="ChEBI" id="CHEBI:29985"/>
        <dbReference type="ChEBI" id="CHEBI:57762"/>
        <dbReference type="EC" id="2.6.1.42"/>
    </reaction>
</comment>
<comment type="cofactor">
    <cofactor evidence="1 16">
        <name>pyridoxal 5'-phosphate</name>
        <dbReference type="ChEBI" id="CHEBI:597326"/>
    </cofactor>
</comment>
<dbReference type="SUPFAM" id="SSF56752">
    <property type="entry name" value="D-aminoacid aminotransferase-like PLP-dependent enzymes"/>
    <property type="match status" value="1"/>
</dbReference>
<dbReference type="GO" id="GO:0005829">
    <property type="term" value="C:cytosol"/>
    <property type="evidence" value="ECO:0007669"/>
    <property type="project" value="TreeGrafter"/>
</dbReference>
<dbReference type="GO" id="GO:0052654">
    <property type="term" value="F:L-leucine-2-oxoglutarate transaminase activity"/>
    <property type="evidence" value="ECO:0007669"/>
    <property type="project" value="RHEA"/>
</dbReference>
<keyword evidence="19" id="KW-1185">Reference proteome</keyword>
<dbReference type="RefSeq" id="WP_091566903.1">
    <property type="nucleotide sequence ID" value="NZ_FMZA01000004.1"/>
</dbReference>
<dbReference type="NCBIfam" id="NF005146">
    <property type="entry name" value="PRK06606.1"/>
    <property type="match status" value="1"/>
</dbReference>
<evidence type="ECO:0000256" key="11">
    <source>
        <dbReference type="ARBA" id="ARBA00023304"/>
    </source>
</evidence>
<comment type="pathway">
    <text evidence="4 17">Amino-acid biosynthesis; L-valine biosynthesis; L-valine from pyruvate: step 4/4.</text>
</comment>
<dbReference type="GO" id="GO:0052655">
    <property type="term" value="F:L-valine-2-oxoglutarate transaminase activity"/>
    <property type="evidence" value="ECO:0007669"/>
    <property type="project" value="RHEA"/>
</dbReference>
<dbReference type="InterPro" id="IPR001544">
    <property type="entry name" value="Aminotrans_IV"/>
</dbReference>
<dbReference type="PROSITE" id="PS00770">
    <property type="entry name" value="AA_TRANSFER_CLASS_4"/>
    <property type="match status" value="1"/>
</dbReference>
<keyword evidence="9 17" id="KW-0808">Transferase</keyword>
<evidence type="ECO:0000313" key="19">
    <source>
        <dbReference type="Proteomes" id="UP000199387"/>
    </source>
</evidence>
<evidence type="ECO:0000256" key="17">
    <source>
        <dbReference type="RuleBase" id="RU364094"/>
    </source>
</evidence>
<dbReference type="PANTHER" id="PTHR42743">
    <property type="entry name" value="AMINO-ACID AMINOTRANSFERASE"/>
    <property type="match status" value="1"/>
</dbReference>
<evidence type="ECO:0000256" key="1">
    <source>
        <dbReference type="ARBA" id="ARBA00001933"/>
    </source>
</evidence>
<comment type="catalytic activity">
    <reaction evidence="14 17">
        <text>L-leucine + 2-oxoglutarate = 4-methyl-2-oxopentanoate + L-glutamate</text>
        <dbReference type="Rhea" id="RHEA:18321"/>
        <dbReference type="ChEBI" id="CHEBI:16810"/>
        <dbReference type="ChEBI" id="CHEBI:17865"/>
        <dbReference type="ChEBI" id="CHEBI:29985"/>
        <dbReference type="ChEBI" id="CHEBI:57427"/>
        <dbReference type="EC" id="2.6.1.42"/>
    </reaction>
</comment>
<comment type="catalytic activity">
    <reaction evidence="13 17">
        <text>L-isoleucine + 2-oxoglutarate = (S)-3-methyl-2-oxopentanoate + L-glutamate</text>
        <dbReference type="Rhea" id="RHEA:24801"/>
        <dbReference type="ChEBI" id="CHEBI:16810"/>
        <dbReference type="ChEBI" id="CHEBI:29985"/>
        <dbReference type="ChEBI" id="CHEBI:35146"/>
        <dbReference type="ChEBI" id="CHEBI:58045"/>
        <dbReference type="EC" id="2.6.1.42"/>
    </reaction>
</comment>
<dbReference type="EMBL" id="FMZA01000004">
    <property type="protein sequence ID" value="SDC19573.1"/>
    <property type="molecule type" value="Genomic_DNA"/>
</dbReference>
<dbReference type="GO" id="GO:0009097">
    <property type="term" value="P:isoleucine biosynthetic process"/>
    <property type="evidence" value="ECO:0007669"/>
    <property type="project" value="UniProtKB-UniPathway"/>
</dbReference>
<comment type="pathway">
    <text evidence="3 17">Amino-acid biosynthesis; L-isoleucine biosynthesis; L-isoleucine from 2-oxobutanoate: step 4/4.</text>
</comment>
<dbReference type="GO" id="GO:0009098">
    <property type="term" value="P:L-leucine biosynthetic process"/>
    <property type="evidence" value="ECO:0007669"/>
    <property type="project" value="UniProtKB-UniPathway"/>
</dbReference>
<dbReference type="Gene3D" id="3.30.470.10">
    <property type="match status" value="1"/>
</dbReference>
<dbReference type="InterPro" id="IPR043132">
    <property type="entry name" value="BCAT-like_C"/>
</dbReference>
<dbReference type="Proteomes" id="UP000199387">
    <property type="component" value="Unassembled WGS sequence"/>
</dbReference>
<keyword evidence="7 17" id="KW-0032">Aminotransferase</keyword>
<evidence type="ECO:0000256" key="8">
    <source>
        <dbReference type="ARBA" id="ARBA00022605"/>
    </source>
</evidence>
<evidence type="ECO:0000256" key="15">
    <source>
        <dbReference type="RuleBase" id="RU004106"/>
    </source>
</evidence>
<evidence type="ECO:0000256" key="13">
    <source>
        <dbReference type="ARBA" id="ARBA00048798"/>
    </source>
</evidence>
<evidence type="ECO:0000256" key="14">
    <source>
        <dbReference type="ARBA" id="ARBA00049229"/>
    </source>
</evidence>
<comment type="pathway">
    <text evidence="5 17">Amino-acid biosynthesis; L-leucine biosynthesis; L-leucine from 3-methyl-2-oxobutanoate: step 4/4.</text>
</comment>
<evidence type="ECO:0000256" key="9">
    <source>
        <dbReference type="ARBA" id="ARBA00022679"/>
    </source>
</evidence>
<dbReference type="GO" id="GO:0009099">
    <property type="term" value="P:L-valine biosynthetic process"/>
    <property type="evidence" value="ECO:0007669"/>
    <property type="project" value="UniProtKB-UniPathway"/>
</dbReference>
<dbReference type="FunFam" id="3.20.10.10:FF:000008">
    <property type="entry name" value="Branched-chain-amino-acid aminotransferase"/>
    <property type="match status" value="1"/>
</dbReference>
<dbReference type="NCBIfam" id="TIGR01122">
    <property type="entry name" value="ilvE_I"/>
    <property type="match status" value="1"/>
</dbReference>
<keyword evidence="11 17" id="KW-0100">Branched-chain amino acid biosynthesis</keyword>
<evidence type="ECO:0000256" key="2">
    <source>
        <dbReference type="ARBA" id="ARBA00003109"/>
    </source>
</evidence>
<dbReference type="UniPathway" id="UPA00049">
    <property type="reaction ID" value="UER00062"/>
</dbReference>
<organism evidence="18 19">
    <name type="scientific">Melghirimyces thermohalophilus</name>
    <dbReference type="NCBI Taxonomy" id="1236220"/>
    <lineage>
        <taxon>Bacteria</taxon>
        <taxon>Bacillati</taxon>
        <taxon>Bacillota</taxon>
        <taxon>Bacilli</taxon>
        <taxon>Bacillales</taxon>
        <taxon>Thermoactinomycetaceae</taxon>
        <taxon>Melghirimyces</taxon>
    </lineage>
</organism>
<reference evidence="18 19" key="1">
    <citation type="submission" date="2016-10" db="EMBL/GenBank/DDBJ databases">
        <authorList>
            <person name="de Groot N.N."/>
        </authorList>
    </citation>
    <scope>NUCLEOTIDE SEQUENCE [LARGE SCALE GENOMIC DNA]</scope>
    <source>
        <strain evidence="18 19">DSM 45514</strain>
    </source>
</reference>